<dbReference type="InterPro" id="IPR000608">
    <property type="entry name" value="UBC"/>
</dbReference>
<dbReference type="InterPro" id="IPR016135">
    <property type="entry name" value="UBQ-conjugating_enzyme/RWD"/>
</dbReference>
<dbReference type="AlphaFoldDB" id="A0AAQ3RH91"/>
<sequence length="285" mass="31742">MISGGRGKSSWSSSTSSWIPTTSVLASGKRIQREMVELNNDPPPDCSDGPKGDNLYHWIATIIGTPGTPYQGGIFFLDIKFPSDYPFKPPQLMFLSHDLVFALACGRILLAICRTGSDNFVASCDRRFNKNWVKDIEVRRAADPPLSGGIDSSNTARHLEVTAEGWNQVPNLPLSGEPSRKDAETPILSLEADFGCESSNLSILGLPLSFFPFNSYSFTMTMEAIHTRSKKNQPLLEGLSQRGAGRKSENHLENYSSLLKDFCNPHRRHILRTQKRWQEKLLDAL</sequence>
<evidence type="ECO:0000259" key="1">
    <source>
        <dbReference type="PROSITE" id="PS50127"/>
    </source>
</evidence>
<accession>A0AAQ3RH91</accession>
<dbReference type="SMART" id="SM00212">
    <property type="entry name" value="UBCc"/>
    <property type="match status" value="1"/>
</dbReference>
<dbReference type="PANTHER" id="PTHR24067">
    <property type="entry name" value="UBIQUITIN-CONJUGATING ENZYME E2"/>
    <property type="match status" value="1"/>
</dbReference>
<name>A0AAQ3RH91_VIGMU</name>
<keyword evidence="3" id="KW-1185">Reference proteome</keyword>
<dbReference type="SUPFAM" id="SSF54495">
    <property type="entry name" value="UBC-like"/>
    <property type="match status" value="1"/>
</dbReference>
<proteinExistence type="predicted"/>
<dbReference type="Gene3D" id="3.10.110.10">
    <property type="entry name" value="Ubiquitin Conjugating Enzyme"/>
    <property type="match status" value="1"/>
</dbReference>
<dbReference type="PROSITE" id="PS50127">
    <property type="entry name" value="UBC_2"/>
    <property type="match status" value="1"/>
</dbReference>
<protein>
    <recommendedName>
        <fullName evidence="1">UBC core domain-containing protein</fullName>
    </recommendedName>
</protein>
<dbReference type="InterPro" id="IPR050113">
    <property type="entry name" value="Ub_conjugating_enzyme"/>
</dbReference>
<gene>
    <name evidence="2" type="ORF">V8G54_034401</name>
</gene>
<dbReference type="Pfam" id="PF00179">
    <property type="entry name" value="UQ_con"/>
    <property type="match status" value="1"/>
</dbReference>
<organism evidence="2 3">
    <name type="scientific">Vigna mungo</name>
    <name type="common">Black gram</name>
    <name type="synonym">Phaseolus mungo</name>
    <dbReference type="NCBI Taxonomy" id="3915"/>
    <lineage>
        <taxon>Eukaryota</taxon>
        <taxon>Viridiplantae</taxon>
        <taxon>Streptophyta</taxon>
        <taxon>Embryophyta</taxon>
        <taxon>Tracheophyta</taxon>
        <taxon>Spermatophyta</taxon>
        <taxon>Magnoliopsida</taxon>
        <taxon>eudicotyledons</taxon>
        <taxon>Gunneridae</taxon>
        <taxon>Pentapetalae</taxon>
        <taxon>rosids</taxon>
        <taxon>fabids</taxon>
        <taxon>Fabales</taxon>
        <taxon>Fabaceae</taxon>
        <taxon>Papilionoideae</taxon>
        <taxon>50 kb inversion clade</taxon>
        <taxon>NPAAA clade</taxon>
        <taxon>indigoferoid/millettioid clade</taxon>
        <taxon>Phaseoleae</taxon>
        <taxon>Vigna</taxon>
    </lineage>
</organism>
<reference evidence="2 3" key="1">
    <citation type="journal article" date="2023" name="Life. Sci Alliance">
        <title>Evolutionary insights into 3D genome organization and epigenetic landscape of Vigna mungo.</title>
        <authorList>
            <person name="Junaid A."/>
            <person name="Singh B."/>
            <person name="Bhatia S."/>
        </authorList>
    </citation>
    <scope>NUCLEOTIDE SEQUENCE [LARGE SCALE GENOMIC DNA]</scope>
    <source>
        <strain evidence="2">Urdbean</strain>
    </source>
</reference>
<evidence type="ECO:0000313" key="2">
    <source>
        <dbReference type="EMBL" id="WVY95313.1"/>
    </source>
</evidence>
<dbReference type="Proteomes" id="UP001374535">
    <property type="component" value="Chromosome 10"/>
</dbReference>
<feature type="domain" description="UBC core" evidence="1">
    <location>
        <begin position="26"/>
        <end position="207"/>
    </location>
</feature>
<dbReference type="EMBL" id="CP144691">
    <property type="protein sequence ID" value="WVY95313.1"/>
    <property type="molecule type" value="Genomic_DNA"/>
</dbReference>
<evidence type="ECO:0000313" key="3">
    <source>
        <dbReference type="Proteomes" id="UP001374535"/>
    </source>
</evidence>